<dbReference type="AlphaFoldDB" id="A0A180GZV5"/>
<evidence type="ECO:0000313" key="3">
    <source>
        <dbReference type="Proteomes" id="UP000005240"/>
    </source>
</evidence>
<dbReference type="Proteomes" id="UP000005240">
    <property type="component" value="Unassembled WGS sequence"/>
</dbReference>
<dbReference type="EnsemblFungi" id="PTTG_10323-t43_1">
    <property type="protein sequence ID" value="PTTG_10323-t43_1-p1"/>
    <property type="gene ID" value="PTTG_10323"/>
</dbReference>
<dbReference type="VEuPathDB" id="FungiDB:PTTG_10323"/>
<reference evidence="2 3" key="3">
    <citation type="journal article" date="2017" name="G3 (Bethesda)">
        <title>Comparative analysis highlights variable genome content of wheat rusts and divergence of the mating loci.</title>
        <authorList>
            <person name="Cuomo C.A."/>
            <person name="Bakkeren G."/>
            <person name="Khalil H.B."/>
            <person name="Panwar V."/>
            <person name="Joly D."/>
            <person name="Linning R."/>
            <person name="Sakthikumar S."/>
            <person name="Song X."/>
            <person name="Adiconis X."/>
            <person name="Fan L."/>
            <person name="Goldberg J.M."/>
            <person name="Levin J.Z."/>
            <person name="Young S."/>
            <person name="Zeng Q."/>
            <person name="Anikster Y."/>
            <person name="Bruce M."/>
            <person name="Wang M."/>
            <person name="Yin C."/>
            <person name="McCallum B."/>
            <person name="Szabo L.J."/>
            <person name="Hulbert S."/>
            <person name="Chen X."/>
            <person name="Fellers J.P."/>
        </authorList>
    </citation>
    <scope>NUCLEOTIDE SEQUENCE</scope>
    <source>
        <strain evidence="3">Isolate 1-1 / race 1 (BBBD)</strain>
        <strain evidence="2">isolate 1-1 / race 1 (BBBD)</strain>
    </source>
</reference>
<evidence type="ECO:0000313" key="1">
    <source>
        <dbReference type="EMBL" id="OAV97553.1"/>
    </source>
</evidence>
<protein>
    <submittedName>
        <fullName evidence="1 2">Uncharacterized protein</fullName>
    </submittedName>
</protein>
<reference evidence="1" key="1">
    <citation type="submission" date="2009-11" db="EMBL/GenBank/DDBJ databases">
        <authorList>
            <consortium name="The Broad Institute Genome Sequencing Platform"/>
            <person name="Ward D."/>
            <person name="Feldgarden M."/>
            <person name="Earl A."/>
            <person name="Young S.K."/>
            <person name="Zeng Q."/>
            <person name="Koehrsen M."/>
            <person name="Alvarado L."/>
            <person name="Berlin A."/>
            <person name="Bochicchio J."/>
            <person name="Borenstein D."/>
            <person name="Chapman S.B."/>
            <person name="Chen Z."/>
            <person name="Engels R."/>
            <person name="Freedman E."/>
            <person name="Gellesch M."/>
            <person name="Goldberg J."/>
            <person name="Griggs A."/>
            <person name="Gujja S."/>
            <person name="Heilman E."/>
            <person name="Heiman D."/>
            <person name="Hepburn T."/>
            <person name="Howarth C."/>
            <person name="Jen D."/>
            <person name="Larson L."/>
            <person name="Lewis B."/>
            <person name="Mehta T."/>
            <person name="Park D."/>
            <person name="Pearson M."/>
            <person name="Roberts A."/>
            <person name="Saif S."/>
            <person name="Shea T."/>
            <person name="Shenoy N."/>
            <person name="Sisk P."/>
            <person name="Stolte C."/>
            <person name="Sykes S."/>
            <person name="Thomson T."/>
            <person name="Walk T."/>
            <person name="White J."/>
            <person name="Yandava C."/>
            <person name="Izard J."/>
            <person name="Baranova O.V."/>
            <person name="Blanton J.M."/>
            <person name="Tanner A.C."/>
            <person name="Dewhirst F.E."/>
            <person name="Haas B."/>
            <person name="Nusbaum C."/>
            <person name="Birren B."/>
        </authorList>
    </citation>
    <scope>NUCLEOTIDE SEQUENCE [LARGE SCALE GENOMIC DNA]</scope>
    <source>
        <strain evidence="1">1-1 BBBD Race 1</strain>
    </source>
</reference>
<dbReference type="EMBL" id="ADAS02000012">
    <property type="protein sequence ID" value="OAV97553.1"/>
    <property type="molecule type" value="Genomic_DNA"/>
</dbReference>
<name>A0A180GZV5_PUCT1</name>
<proteinExistence type="predicted"/>
<reference evidence="2" key="4">
    <citation type="submission" date="2025-05" db="UniProtKB">
        <authorList>
            <consortium name="EnsemblFungi"/>
        </authorList>
    </citation>
    <scope>IDENTIFICATION</scope>
    <source>
        <strain evidence="2">isolate 1-1 / race 1 (BBBD)</strain>
    </source>
</reference>
<sequence>MPYFSNHPYPIKAISSAAQVTPVARVLSTGEYEARISHLEEIVQVLVGLAKQETQNEVPFNDLAGLSQIQSNIANQAPTSTSLSKHKSSQPASVYSILYLNHQLKGYQGDHFSISVAHEASKSTPLDSPSSPHHTSFHTSCMSHLHCPSLGQHGQYEPPDSLPCHLFAFTCYTSHSKLSPPSTFSSISTRHFCKRQH</sequence>
<keyword evidence="3" id="KW-1185">Reference proteome</keyword>
<accession>A0A180GZV5</accession>
<evidence type="ECO:0000313" key="2">
    <source>
        <dbReference type="EnsemblFungi" id="PTTG_10323-t43_1-p1"/>
    </source>
</evidence>
<reference evidence="1" key="2">
    <citation type="submission" date="2016-05" db="EMBL/GenBank/DDBJ databases">
        <title>Comparative analysis highlights variable genome content of wheat rusts and divergence of the mating loci.</title>
        <authorList>
            <person name="Cuomo C.A."/>
            <person name="Bakkeren G."/>
            <person name="Szabo L."/>
            <person name="Khalil H."/>
            <person name="Joly D."/>
            <person name="Goldberg J."/>
            <person name="Young S."/>
            <person name="Zeng Q."/>
            <person name="Fellers J."/>
        </authorList>
    </citation>
    <scope>NUCLEOTIDE SEQUENCE [LARGE SCALE GENOMIC DNA]</scope>
    <source>
        <strain evidence="1">1-1 BBBD Race 1</strain>
    </source>
</reference>
<organism evidence="1">
    <name type="scientific">Puccinia triticina (isolate 1-1 / race 1 (BBBD))</name>
    <name type="common">Brown leaf rust fungus</name>
    <dbReference type="NCBI Taxonomy" id="630390"/>
    <lineage>
        <taxon>Eukaryota</taxon>
        <taxon>Fungi</taxon>
        <taxon>Dikarya</taxon>
        <taxon>Basidiomycota</taxon>
        <taxon>Pucciniomycotina</taxon>
        <taxon>Pucciniomycetes</taxon>
        <taxon>Pucciniales</taxon>
        <taxon>Pucciniaceae</taxon>
        <taxon>Puccinia</taxon>
    </lineage>
</organism>
<gene>
    <name evidence="1" type="ORF">PTTG_10323</name>
</gene>